<dbReference type="EMBL" id="QGGI01000001">
    <property type="protein sequence ID" value="PWJ96716.1"/>
    <property type="molecule type" value="Genomic_DNA"/>
</dbReference>
<protein>
    <submittedName>
        <fullName evidence="2">Uncharacterized protein DUF2233</fullName>
    </submittedName>
</protein>
<feature type="domain" description="Phosphodiester glycosidase" evidence="1">
    <location>
        <begin position="371"/>
        <end position="530"/>
    </location>
</feature>
<name>A0AA45C9D9_9BACT</name>
<evidence type="ECO:0000313" key="3">
    <source>
        <dbReference type="Proteomes" id="UP000245921"/>
    </source>
</evidence>
<dbReference type="Pfam" id="PF09992">
    <property type="entry name" value="NAGPA"/>
    <property type="match status" value="1"/>
</dbReference>
<sequence length="545" mass="63853">MNFIKKIIVFFLIIISINVYSEKAVLLSSVKPPTYINAIKNLGEYFIDIKGLNDMDIIVHEYSKGFYIIHNRKTLEINKEDYYSRLDLLEKFDNSVLKIENKYYLRYDVLAKILSKKTYQDLDRIYFYDYLPKILSFKSNINEWEIIFDTFIDQKSVEITKLDEEYLITLKPISNYSYIPHNINYTYNAGTLYIRFKTDLNLNYEIREKTLKINLKKNEPIDLIKYKKEAVEINDEKITVYSAKFDPKKLKIKNDLNNLGKYVSAQEYFSDSEALLSINTAYFNPTNLEPVGAIIEDGEVLHLSAYSRPVFYITESGNMNIDYINMEYRISINDALFWIKSVNSNWKAEVKVYTSDYHGEIIENEEEYLFFVIENNKVKLMGKKNPKEKEKLLLINKKYEKYLKDIKIGSEISMELHTNIDENIKTLIEGGPILINEDYSKEKLIEERRSYSSGIISGKSPRTVLAIDKENMVTLLVIEGYEDKNKGLNYDGLKILLNKIGEYKKAIMFDGGGSSLMYYKNSIVNYGSERLRDYIPVFLSVYTKE</sequence>
<proteinExistence type="predicted"/>
<dbReference type="AlphaFoldDB" id="A0AA45C9D9"/>
<gene>
    <name evidence="2" type="ORF">C7380_101291</name>
</gene>
<reference evidence="2 3" key="1">
    <citation type="submission" date="2018-05" db="EMBL/GenBank/DDBJ databases">
        <title>Genomic Encyclopedia of Type Strains, Phase IV (KMG-IV): sequencing the most valuable type-strain genomes for metagenomic binning, comparative biology and taxonomic classification.</title>
        <authorList>
            <person name="Goeker M."/>
        </authorList>
    </citation>
    <scope>NUCLEOTIDE SEQUENCE [LARGE SCALE GENOMIC DNA]</scope>
    <source>
        <strain evidence="2 3">DSM 24906</strain>
    </source>
</reference>
<dbReference type="Proteomes" id="UP000245921">
    <property type="component" value="Unassembled WGS sequence"/>
</dbReference>
<comment type="caution">
    <text evidence="2">The sequence shown here is derived from an EMBL/GenBank/DDBJ whole genome shotgun (WGS) entry which is preliminary data.</text>
</comment>
<keyword evidence="3" id="KW-1185">Reference proteome</keyword>
<evidence type="ECO:0000259" key="1">
    <source>
        <dbReference type="Pfam" id="PF09992"/>
    </source>
</evidence>
<dbReference type="RefSeq" id="WP_109603703.1">
    <property type="nucleotide sequence ID" value="NZ_QGGI01000001.1"/>
</dbReference>
<evidence type="ECO:0000313" key="2">
    <source>
        <dbReference type="EMBL" id="PWJ96716.1"/>
    </source>
</evidence>
<dbReference type="InterPro" id="IPR018711">
    <property type="entry name" value="NAGPA"/>
</dbReference>
<accession>A0AA45C9D9</accession>
<organism evidence="2 3">
    <name type="scientific">Oceanotoga teriensis</name>
    <dbReference type="NCBI Taxonomy" id="515440"/>
    <lineage>
        <taxon>Bacteria</taxon>
        <taxon>Thermotogati</taxon>
        <taxon>Thermotogota</taxon>
        <taxon>Thermotogae</taxon>
        <taxon>Petrotogales</taxon>
        <taxon>Petrotogaceae</taxon>
        <taxon>Oceanotoga</taxon>
    </lineage>
</organism>
<dbReference type="PANTHER" id="PTHR40446">
    <property type="entry name" value="N-ACETYLGLUCOSAMINE-1-PHOSPHODIESTER ALPHA-N-ACETYLGLUCOSAMINIDASE"/>
    <property type="match status" value="1"/>
</dbReference>
<dbReference type="PANTHER" id="PTHR40446:SF2">
    <property type="entry name" value="N-ACETYLGLUCOSAMINE-1-PHOSPHODIESTER ALPHA-N-ACETYLGLUCOSAMINIDASE"/>
    <property type="match status" value="1"/>
</dbReference>